<evidence type="ECO:0000313" key="2">
    <source>
        <dbReference type="EMBL" id="VDO39171.1"/>
    </source>
</evidence>
<feature type="chain" id="PRO_5043123710" evidence="1">
    <location>
        <begin position="19"/>
        <end position="181"/>
    </location>
</feature>
<proteinExistence type="predicted"/>
<dbReference type="SUPFAM" id="SSF55797">
    <property type="entry name" value="PR-1-like"/>
    <property type="match status" value="1"/>
</dbReference>
<keyword evidence="3" id="KW-1185">Reference proteome</keyword>
<organism evidence="4">
    <name type="scientific">Haemonchus placei</name>
    <name type="common">Barber's pole worm</name>
    <dbReference type="NCBI Taxonomy" id="6290"/>
    <lineage>
        <taxon>Eukaryota</taxon>
        <taxon>Metazoa</taxon>
        <taxon>Ecdysozoa</taxon>
        <taxon>Nematoda</taxon>
        <taxon>Chromadorea</taxon>
        <taxon>Rhabditida</taxon>
        <taxon>Rhabditina</taxon>
        <taxon>Rhabditomorpha</taxon>
        <taxon>Strongyloidea</taxon>
        <taxon>Trichostrongylidae</taxon>
        <taxon>Haemonchus</taxon>
    </lineage>
</organism>
<dbReference type="Gene3D" id="3.40.33.10">
    <property type="entry name" value="CAP"/>
    <property type="match status" value="1"/>
</dbReference>
<reference evidence="4" key="1">
    <citation type="submission" date="2017-02" db="UniProtKB">
        <authorList>
            <consortium name="WormBaseParasite"/>
        </authorList>
    </citation>
    <scope>IDENTIFICATION</scope>
</reference>
<evidence type="ECO:0000313" key="3">
    <source>
        <dbReference type="Proteomes" id="UP000268014"/>
    </source>
</evidence>
<dbReference type="InterPro" id="IPR035940">
    <property type="entry name" value="CAP_sf"/>
</dbReference>
<keyword evidence="1" id="KW-0732">Signal</keyword>
<reference evidence="2 3" key="2">
    <citation type="submission" date="2018-11" db="EMBL/GenBank/DDBJ databases">
        <authorList>
            <consortium name="Pathogen Informatics"/>
        </authorList>
    </citation>
    <scope>NUCLEOTIDE SEQUENCE [LARGE SCALE GENOMIC DNA]</scope>
    <source>
        <strain evidence="2 3">MHpl1</strain>
    </source>
</reference>
<protein>
    <submittedName>
        <fullName evidence="4">SCP domain-containing protein</fullName>
    </submittedName>
</protein>
<accession>A0A0N4WGX2</accession>
<dbReference type="EMBL" id="UZAF01017212">
    <property type="protein sequence ID" value="VDO39171.1"/>
    <property type="molecule type" value="Genomic_DNA"/>
</dbReference>
<dbReference type="OrthoDB" id="5794466at2759"/>
<gene>
    <name evidence="2" type="ORF">HPLM_LOCUS10084</name>
</gene>
<evidence type="ECO:0000313" key="4">
    <source>
        <dbReference type="WBParaSite" id="HPLM_0001009201-mRNA-1"/>
    </source>
</evidence>
<dbReference type="AlphaFoldDB" id="A0A0N4WGX2"/>
<name>A0A0N4WGX2_HAEPC</name>
<dbReference type="WBParaSite" id="HPLM_0001009201-mRNA-1">
    <property type="protein sequence ID" value="HPLM_0001009201-mRNA-1"/>
    <property type="gene ID" value="HPLM_0001009201"/>
</dbReference>
<dbReference type="Proteomes" id="UP000268014">
    <property type="component" value="Unassembled WGS sequence"/>
</dbReference>
<feature type="signal peptide" evidence="1">
    <location>
        <begin position="1"/>
        <end position="18"/>
    </location>
</feature>
<sequence length="181" mass="20219">MFLLTVVLLLHLSAEGSSEPAPISYEEFISNFMWYMNALRSSVAYGMVVSNYWGKVNQPTSANMFMLEYSPEMEVYAAINVQGCQSSNFIPPGGSLNFGVMHLSKGASSANAIDSLSTTNNHLSRVMPQDYNYTKLDTDRLEDIANDWLTPLNHNLTDSQGQVIYNNRNLESLANIQMDSR</sequence>
<evidence type="ECO:0000256" key="1">
    <source>
        <dbReference type="SAM" id="SignalP"/>
    </source>
</evidence>